<evidence type="ECO:0000256" key="10">
    <source>
        <dbReference type="PROSITE-ProRule" id="PRU00169"/>
    </source>
</evidence>
<organism evidence="14 15">
    <name type="scientific">Saccharothrix violaceirubra</name>
    <dbReference type="NCBI Taxonomy" id="413306"/>
    <lineage>
        <taxon>Bacteria</taxon>
        <taxon>Bacillati</taxon>
        <taxon>Actinomycetota</taxon>
        <taxon>Actinomycetes</taxon>
        <taxon>Pseudonocardiales</taxon>
        <taxon>Pseudonocardiaceae</taxon>
        <taxon>Saccharothrix</taxon>
    </lineage>
</organism>
<evidence type="ECO:0000256" key="1">
    <source>
        <dbReference type="ARBA" id="ARBA00000085"/>
    </source>
</evidence>
<evidence type="ECO:0000256" key="7">
    <source>
        <dbReference type="ARBA" id="ARBA00022777"/>
    </source>
</evidence>
<dbReference type="SUPFAM" id="SSF55781">
    <property type="entry name" value="GAF domain-like"/>
    <property type="match status" value="1"/>
</dbReference>
<dbReference type="Gene3D" id="3.30.450.20">
    <property type="entry name" value="PAS domain"/>
    <property type="match status" value="2"/>
</dbReference>
<reference evidence="14 15" key="1">
    <citation type="submission" date="2020-08" db="EMBL/GenBank/DDBJ databases">
        <title>Sequencing the genomes of 1000 actinobacteria strains.</title>
        <authorList>
            <person name="Klenk H.-P."/>
        </authorList>
    </citation>
    <scope>NUCLEOTIDE SEQUENCE [LARGE SCALE GENOMIC DNA]</scope>
    <source>
        <strain evidence="14 15">DSM 45084</strain>
    </source>
</reference>
<evidence type="ECO:0000259" key="12">
    <source>
        <dbReference type="PROSITE" id="PS50110"/>
    </source>
</evidence>
<dbReference type="SUPFAM" id="SSF55874">
    <property type="entry name" value="ATPase domain of HSP90 chaperone/DNA topoisomerase II/histidine kinase"/>
    <property type="match status" value="2"/>
</dbReference>
<dbReference type="GO" id="GO:0005886">
    <property type="term" value="C:plasma membrane"/>
    <property type="evidence" value="ECO:0007669"/>
    <property type="project" value="UniProtKB-SubCell"/>
</dbReference>
<name>A0A7W7T379_9PSEU</name>
<dbReference type="InterPro" id="IPR036097">
    <property type="entry name" value="HisK_dim/P_sf"/>
</dbReference>
<dbReference type="InterPro" id="IPR004358">
    <property type="entry name" value="Sig_transdc_His_kin-like_C"/>
</dbReference>
<dbReference type="Gene3D" id="3.40.50.2300">
    <property type="match status" value="1"/>
</dbReference>
<comment type="subcellular location">
    <subcellularLocation>
        <location evidence="2">Cell membrane</location>
    </subcellularLocation>
</comment>
<keyword evidence="5" id="KW-0808">Transferase</keyword>
<dbReference type="SMART" id="SM00388">
    <property type="entry name" value="HisKA"/>
    <property type="match status" value="1"/>
</dbReference>
<keyword evidence="15" id="KW-1185">Reference proteome</keyword>
<sequence length="1349" mass="144263">MNPSEPTFPGTGEMSRRLRAYPWAEADMDEPPRWPSVLRAAVRICLTSRFPMIVWWGPDLRFLYNDAYLPLLGANHPALGKPGRLVWDEIWHIIGPMLDSVVATGEATWSEDLLLPMHRHGYLEETYWTYSYSPLHDDEGVVRGVFTAVSDTTERVVGERRLAVLRDLGALAGRARTVDEACRSVVDTLAHAGMDVPFAAVHLPDPESGGLVPVAAGPAPFTGSPDGWPSAEVVRTGRPAVVDDLAARFGPLPAGGWAAPPTQAVVLPLTGDDGRPIGAVVLGAGPGRMLDEAHTAFLGLVAQQIAALVNATVAYQAQQRRVEQLAELDRAKTTFFSNISHEFRTPLALILGPTEELRSGPAADDPAVREELEVIHRNGLRLGKLVTALLDFSRIEAGRMRARYEPVDLARYTAELAGVFRSAVEKAGLAFEVDCPPLAEPVHVDRGMWEKVVFNLLSNAVKYTFDGSVRVVVRAEDRHAVVTVADTGVGIAAAEIPRLFERFHRIETARSRSNEGSGIGLALVRELVLLHGGGITAESTEDVGTVFTVRLPFGSAHLPAELVHAEAGPVGVSATADPFLQEALRWLPEDVPGAPPVVAHRPDTGVRVLVADDNADMREYLERLLVPFYAVQAVPDGLAALEAVRAAPPDLVVSDVMMPRLDGLHLVAALRADPATAGVPVLLLSARAGQEASIEGLAAGADDYLVKPFAAAELLARVRANVELARLRNRHVRWRTAITQSLQEAFFVCDETGAVVEINAAFTRMLGHGPEGLPYRSPLPWLPDGDADPEARRLAVEAFDRVAGGEGGHCTAPVTDRSGRRRWIALSFSRVEDPDTHRRVVVGTFRDVTAEHHGVRRDTALSAVGVRLAAADDPAEALAGTIAELRLIWQARRVLGIVVGTDDSVTSTDGDVTEADLPSAIADLRTAPLLTPVDRGDEGVGIALDHPEGRLVLWVEPDGRRPFAPEDRMLLALLAGHVGQALHRIHRGEQQRKAALALQHAILGPALPGGFAVRYEPATRPLEVGGDWYDTVGLPDGRLGIVVGDCVGHGLDAAAVMGQLRSACRALLLQDSGPARTLMAMDVFAATLRGARCTTVFCGVLDPETGALTYSSAGHPPGIVVRPDGTRALLDGGRSLPLGVRPGRERPEVTTTVSARSTVLLYTDGLVERRGQDLADGIAEAGRAVAEEHALPTDDLATALMARLAPADGYSDDVALLLYRHPGPLEVGFPAEPGHLARVRARLRDWLARCAVPTEQAQSVLVAVGEACANAVEHGHRDVAGTVVLSAAATAADLLVTVADGGTWKRPDENANPHRGRGLPLIRALTDDVRITSDATGTTVELRTRITTP</sequence>
<dbReference type="Gene3D" id="3.30.565.10">
    <property type="entry name" value="Histidine kinase-like ATPase, C-terminal domain"/>
    <property type="match status" value="2"/>
</dbReference>
<dbReference type="Pfam" id="PF08448">
    <property type="entry name" value="PAS_4"/>
    <property type="match status" value="2"/>
</dbReference>
<dbReference type="SUPFAM" id="SSF47384">
    <property type="entry name" value="Homodimeric domain of signal transducing histidine kinase"/>
    <property type="match status" value="1"/>
</dbReference>
<dbReference type="NCBIfam" id="TIGR00229">
    <property type="entry name" value="sensory_box"/>
    <property type="match status" value="1"/>
</dbReference>
<proteinExistence type="predicted"/>
<dbReference type="PROSITE" id="PS50112">
    <property type="entry name" value="PAS"/>
    <property type="match status" value="1"/>
</dbReference>
<dbReference type="PRINTS" id="PR00344">
    <property type="entry name" value="BCTRLSENSOR"/>
</dbReference>
<dbReference type="InterPro" id="IPR035965">
    <property type="entry name" value="PAS-like_dom_sf"/>
</dbReference>
<evidence type="ECO:0000256" key="6">
    <source>
        <dbReference type="ARBA" id="ARBA00022741"/>
    </source>
</evidence>
<dbReference type="Gene3D" id="3.60.40.10">
    <property type="entry name" value="PPM-type phosphatase domain"/>
    <property type="match status" value="1"/>
</dbReference>
<dbReference type="PANTHER" id="PTHR43547">
    <property type="entry name" value="TWO-COMPONENT HISTIDINE KINASE"/>
    <property type="match status" value="1"/>
</dbReference>
<dbReference type="InterPro" id="IPR029016">
    <property type="entry name" value="GAF-like_dom_sf"/>
</dbReference>
<evidence type="ECO:0000256" key="8">
    <source>
        <dbReference type="ARBA" id="ARBA00022840"/>
    </source>
</evidence>
<evidence type="ECO:0000313" key="15">
    <source>
        <dbReference type="Proteomes" id="UP000542674"/>
    </source>
</evidence>
<dbReference type="PROSITE" id="PS50110">
    <property type="entry name" value="RESPONSE_REGULATORY"/>
    <property type="match status" value="1"/>
</dbReference>
<dbReference type="GO" id="GO:0000155">
    <property type="term" value="F:phosphorelay sensor kinase activity"/>
    <property type="evidence" value="ECO:0007669"/>
    <property type="project" value="InterPro"/>
</dbReference>
<evidence type="ECO:0000256" key="4">
    <source>
        <dbReference type="ARBA" id="ARBA00022553"/>
    </source>
</evidence>
<dbReference type="GO" id="GO:0005524">
    <property type="term" value="F:ATP binding"/>
    <property type="evidence" value="ECO:0007669"/>
    <property type="project" value="UniProtKB-KW"/>
</dbReference>
<gene>
    <name evidence="14" type="ORF">F4559_003083</name>
</gene>
<keyword evidence="4 10" id="KW-0597">Phosphoprotein</keyword>
<dbReference type="RefSeq" id="WP_184669371.1">
    <property type="nucleotide sequence ID" value="NZ_BAABAI010000038.1"/>
</dbReference>
<evidence type="ECO:0000313" key="14">
    <source>
        <dbReference type="EMBL" id="MBB4965724.1"/>
    </source>
</evidence>
<keyword evidence="8" id="KW-0067">ATP-binding</keyword>
<accession>A0A7W7T379</accession>
<dbReference type="PROSITE" id="PS50109">
    <property type="entry name" value="HIS_KIN"/>
    <property type="match status" value="1"/>
</dbReference>
<comment type="catalytic activity">
    <reaction evidence="1">
        <text>ATP + protein L-histidine = ADP + protein N-phospho-L-histidine.</text>
        <dbReference type="EC" id="2.7.13.3"/>
    </reaction>
</comment>
<evidence type="ECO:0000256" key="9">
    <source>
        <dbReference type="ARBA" id="ARBA00023012"/>
    </source>
</evidence>
<dbReference type="CDD" id="cd16936">
    <property type="entry name" value="HATPase_RsbW-like"/>
    <property type="match status" value="1"/>
</dbReference>
<evidence type="ECO:0000259" key="13">
    <source>
        <dbReference type="PROSITE" id="PS50112"/>
    </source>
</evidence>
<protein>
    <recommendedName>
        <fullName evidence="3">histidine kinase</fullName>
        <ecNumber evidence="3">2.7.13.3</ecNumber>
    </recommendedName>
</protein>
<keyword evidence="6" id="KW-0547">Nucleotide-binding</keyword>
<dbReference type="SMART" id="SM00448">
    <property type="entry name" value="REC"/>
    <property type="match status" value="1"/>
</dbReference>
<dbReference type="FunFam" id="3.30.565.10:FF:000037">
    <property type="entry name" value="Hybrid sensor histidine kinase/response regulator"/>
    <property type="match status" value="1"/>
</dbReference>
<dbReference type="PANTHER" id="PTHR43547:SF2">
    <property type="entry name" value="HYBRID SIGNAL TRANSDUCTION HISTIDINE KINASE C"/>
    <property type="match status" value="1"/>
</dbReference>
<keyword evidence="7" id="KW-0418">Kinase</keyword>
<dbReference type="SMART" id="SM00331">
    <property type="entry name" value="PP2C_SIG"/>
    <property type="match status" value="1"/>
</dbReference>
<dbReference type="Pfam" id="PF02518">
    <property type="entry name" value="HATPase_c"/>
    <property type="match status" value="1"/>
</dbReference>
<comment type="caution">
    <text evidence="14">The sequence shown here is derived from an EMBL/GenBank/DDBJ whole genome shotgun (WGS) entry which is preliminary data.</text>
</comment>
<evidence type="ECO:0000256" key="2">
    <source>
        <dbReference type="ARBA" id="ARBA00004236"/>
    </source>
</evidence>
<dbReference type="InterPro" id="IPR001789">
    <property type="entry name" value="Sig_transdc_resp-reg_receiver"/>
</dbReference>
<dbReference type="SMART" id="SM00091">
    <property type="entry name" value="PAS"/>
    <property type="match status" value="1"/>
</dbReference>
<dbReference type="SMART" id="SM00387">
    <property type="entry name" value="HATPase_c"/>
    <property type="match status" value="1"/>
</dbReference>
<feature type="domain" description="Histidine kinase" evidence="11">
    <location>
        <begin position="338"/>
        <end position="555"/>
    </location>
</feature>
<evidence type="ECO:0000256" key="3">
    <source>
        <dbReference type="ARBA" id="ARBA00012438"/>
    </source>
</evidence>
<dbReference type="InterPro" id="IPR000014">
    <property type="entry name" value="PAS"/>
</dbReference>
<dbReference type="SUPFAM" id="SSF55785">
    <property type="entry name" value="PYP-like sensor domain (PAS domain)"/>
    <property type="match status" value="1"/>
</dbReference>
<feature type="domain" description="PAS" evidence="13">
    <location>
        <begin position="738"/>
        <end position="773"/>
    </location>
</feature>
<dbReference type="Gene3D" id="1.10.287.130">
    <property type="match status" value="1"/>
</dbReference>
<evidence type="ECO:0000259" key="11">
    <source>
        <dbReference type="PROSITE" id="PS50109"/>
    </source>
</evidence>
<dbReference type="FunFam" id="1.10.287.130:FF:000045">
    <property type="entry name" value="Two-component system sensor histidine kinase/response regulator"/>
    <property type="match status" value="1"/>
</dbReference>
<dbReference type="SUPFAM" id="SSF52172">
    <property type="entry name" value="CheY-like"/>
    <property type="match status" value="1"/>
</dbReference>
<dbReference type="InterPro" id="IPR001932">
    <property type="entry name" value="PPM-type_phosphatase-like_dom"/>
</dbReference>
<dbReference type="InterPro" id="IPR011006">
    <property type="entry name" value="CheY-like_superfamily"/>
</dbReference>
<evidence type="ECO:0000256" key="5">
    <source>
        <dbReference type="ARBA" id="ARBA00022679"/>
    </source>
</evidence>
<dbReference type="EMBL" id="JACHJS010000001">
    <property type="protein sequence ID" value="MBB4965724.1"/>
    <property type="molecule type" value="Genomic_DNA"/>
</dbReference>
<dbReference type="CDD" id="cd16922">
    <property type="entry name" value="HATPase_EvgS-ArcB-TorS-like"/>
    <property type="match status" value="1"/>
</dbReference>
<dbReference type="Pfam" id="PF00072">
    <property type="entry name" value="Response_reg"/>
    <property type="match status" value="1"/>
</dbReference>
<dbReference type="Pfam" id="PF00512">
    <property type="entry name" value="HisKA"/>
    <property type="match status" value="1"/>
</dbReference>
<dbReference type="Proteomes" id="UP000542674">
    <property type="component" value="Unassembled WGS sequence"/>
</dbReference>
<dbReference type="Pfam" id="PF13581">
    <property type="entry name" value="HATPase_c_2"/>
    <property type="match status" value="1"/>
</dbReference>
<dbReference type="CDD" id="cd00130">
    <property type="entry name" value="PAS"/>
    <property type="match status" value="1"/>
</dbReference>
<dbReference type="Pfam" id="PF13185">
    <property type="entry name" value="GAF_2"/>
    <property type="match status" value="1"/>
</dbReference>
<dbReference type="InterPro" id="IPR003018">
    <property type="entry name" value="GAF"/>
</dbReference>
<dbReference type="Pfam" id="PF07228">
    <property type="entry name" value="SpoIIE"/>
    <property type="match status" value="1"/>
</dbReference>
<feature type="modified residue" description="4-aspartylphosphate" evidence="10">
    <location>
        <position position="655"/>
    </location>
</feature>
<dbReference type="InterPro" id="IPR005467">
    <property type="entry name" value="His_kinase_dom"/>
</dbReference>
<dbReference type="InterPro" id="IPR036890">
    <property type="entry name" value="HATPase_C_sf"/>
</dbReference>
<dbReference type="InterPro" id="IPR036457">
    <property type="entry name" value="PPM-type-like_dom_sf"/>
</dbReference>
<dbReference type="InterPro" id="IPR003594">
    <property type="entry name" value="HATPase_dom"/>
</dbReference>
<dbReference type="EC" id="2.7.13.3" evidence="3"/>
<keyword evidence="9" id="KW-0902">Two-component regulatory system</keyword>
<dbReference type="InterPro" id="IPR003661">
    <property type="entry name" value="HisK_dim/P_dom"/>
</dbReference>
<dbReference type="Gene3D" id="3.30.450.40">
    <property type="match status" value="1"/>
</dbReference>
<dbReference type="CDD" id="cd00082">
    <property type="entry name" value="HisKA"/>
    <property type="match status" value="1"/>
</dbReference>
<dbReference type="SMART" id="SM00065">
    <property type="entry name" value="GAF"/>
    <property type="match status" value="1"/>
</dbReference>
<dbReference type="InterPro" id="IPR013656">
    <property type="entry name" value="PAS_4"/>
</dbReference>
<feature type="domain" description="Response regulatory" evidence="12">
    <location>
        <begin position="607"/>
        <end position="722"/>
    </location>
</feature>